<gene>
    <name evidence="5" type="primary">ybdK_2</name>
    <name evidence="5" type="ORF">OJF2_75690</name>
</gene>
<protein>
    <recommendedName>
        <fullName evidence="4">Putative glutamate--cysteine ligase 2</fullName>
        <ecNumber evidence="4">6.3.2.2</ecNumber>
    </recommendedName>
    <alternativeName>
        <fullName evidence="4">Gamma-glutamylcysteine synthetase 2</fullName>
        <shortName evidence="4">GCS 2</shortName>
        <shortName evidence="4">Gamma-GCS 2</shortName>
    </alternativeName>
</protein>
<evidence type="ECO:0000256" key="2">
    <source>
        <dbReference type="ARBA" id="ARBA00022741"/>
    </source>
</evidence>
<dbReference type="Pfam" id="PF04107">
    <property type="entry name" value="GCS2"/>
    <property type="match status" value="1"/>
</dbReference>
<dbReference type="NCBIfam" id="NF010039">
    <property type="entry name" value="PRK13515.1"/>
    <property type="match status" value="1"/>
</dbReference>
<keyword evidence="6" id="KW-1185">Reference proteome</keyword>
<comment type="catalytic activity">
    <reaction evidence="4">
        <text>L-cysteine + L-glutamate + ATP = gamma-L-glutamyl-L-cysteine + ADP + phosphate + H(+)</text>
        <dbReference type="Rhea" id="RHEA:13285"/>
        <dbReference type="ChEBI" id="CHEBI:15378"/>
        <dbReference type="ChEBI" id="CHEBI:29985"/>
        <dbReference type="ChEBI" id="CHEBI:30616"/>
        <dbReference type="ChEBI" id="CHEBI:35235"/>
        <dbReference type="ChEBI" id="CHEBI:43474"/>
        <dbReference type="ChEBI" id="CHEBI:58173"/>
        <dbReference type="ChEBI" id="CHEBI:456216"/>
        <dbReference type="EC" id="6.3.2.2"/>
    </reaction>
</comment>
<dbReference type="EMBL" id="CP042997">
    <property type="protein sequence ID" value="QEH38959.1"/>
    <property type="molecule type" value="Genomic_DNA"/>
</dbReference>
<dbReference type="GO" id="GO:0042398">
    <property type="term" value="P:modified amino acid biosynthetic process"/>
    <property type="evidence" value="ECO:0007669"/>
    <property type="project" value="InterPro"/>
</dbReference>
<keyword evidence="2 4" id="KW-0547">Nucleotide-binding</keyword>
<organism evidence="5 6">
    <name type="scientific">Aquisphaera giovannonii</name>
    <dbReference type="NCBI Taxonomy" id="406548"/>
    <lineage>
        <taxon>Bacteria</taxon>
        <taxon>Pseudomonadati</taxon>
        <taxon>Planctomycetota</taxon>
        <taxon>Planctomycetia</taxon>
        <taxon>Isosphaerales</taxon>
        <taxon>Isosphaeraceae</taxon>
        <taxon>Aquisphaera</taxon>
    </lineage>
</organism>
<sequence length="368" mass="41197">MAANDFTIGVEEEYQIINPETRELRPRVSRVLPKAQENLGDKVSNEFFQSQIEIGTPVCRTLAEVRAELARLRRGVVDAAEKVGSRIAAAGTHPFSTWEGQPITPKPRYFELHTDFQQLAREQIIFGCHVHVGIADREEALQAMNRSRPWLAPLIALSASSPFWLGAETGYASYRTQLFARWPMTGTPHPFASRAEYDECVADLVAAGMIPDASKIYWDARLSSHFDTLEFRIADVCPTIDEAVMIAGLCRALARTGVEQHRRGDPLDAPRPELLNAAKWRASRYGLDGELIDVHARKSVPARAMIDTLLTYLRPALEDSGDWDEVSTLVRETLERGNSAKRQRWAFAQGGRFEDVLDLILAETVRGL</sequence>
<dbReference type="SUPFAM" id="SSF55931">
    <property type="entry name" value="Glutamine synthetase/guanido kinase"/>
    <property type="match status" value="1"/>
</dbReference>
<dbReference type="PANTHER" id="PTHR36510:SF1">
    <property type="entry name" value="GLUTAMATE--CYSTEINE LIGASE 2-RELATED"/>
    <property type="match status" value="1"/>
</dbReference>
<evidence type="ECO:0000313" key="6">
    <source>
        <dbReference type="Proteomes" id="UP000324233"/>
    </source>
</evidence>
<dbReference type="OrthoDB" id="9769628at2"/>
<dbReference type="RefSeq" id="WP_148598335.1">
    <property type="nucleotide sequence ID" value="NZ_CP042997.1"/>
</dbReference>
<dbReference type="InterPro" id="IPR011793">
    <property type="entry name" value="YbdK"/>
</dbReference>
<dbReference type="Proteomes" id="UP000324233">
    <property type="component" value="Chromosome"/>
</dbReference>
<accession>A0A5B9WFB9</accession>
<keyword evidence="1 4" id="KW-0436">Ligase</keyword>
<dbReference type="InterPro" id="IPR014746">
    <property type="entry name" value="Gln_synth/guanido_kin_cat_dom"/>
</dbReference>
<name>A0A5B9WFB9_9BACT</name>
<proteinExistence type="inferred from homology"/>
<comment type="similarity">
    <text evidence="4">Belongs to the glutamate--cysteine ligase type 2 family. YbdK subfamily.</text>
</comment>
<dbReference type="InterPro" id="IPR050141">
    <property type="entry name" value="GCL_type2/YbdK_subfam"/>
</dbReference>
<evidence type="ECO:0000313" key="5">
    <source>
        <dbReference type="EMBL" id="QEH38959.1"/>
    </source>
</evidence>
<dbReference type="GO" id="GO:0004357">
    <property type="term" value="F:glutamate-cysteine ligase activity"/>
    <property type="evidence" value="ECO:0007669"/>
    <property type="project" value="UniProtKB-EC"/>
</dbReference>
<evidence type="ECO:0000256" key="3">
    <source>
        <dbReference type="ARBA" id="ARBA00022840"/>
    </source>
</evidence>
<dbReference type="Gene3D" id="3.30.590.20">
    <property type="match status" value="1"/>
</dbReference>
<dbReference type="InterPro" id="IPR006336">
    <property type="entry name" value="GCS2"/>
</dbReference>
<dbReference type="NCBIfam" id="NF010041">
    <property type="entry name" value="PRK13517.1-1"/>
    <property type="match status" value="1"/>
</dbReference>
<dbReference type="NCBIfam" id="TIGR02050">
    <property type="entry name" value="gshA_cyan_rel"/>
    <property type="match status" value="1"/>
</dbReference>
<evidence type="ECO:0000256" key="1">
    <source>
        <dbReference type="ARBA" id="ARBA00022598"/>
    </source>
</evidence>
<comment type="function">
    <text evidence="4">ATP-dependent carboxylate-amine ligase which exhibits weak glutamate--cysteine ligase activity.</text>
</comment>
<dbReference type="EC" id="6.3.2.2" evidence="4"/>
<dbReference type="KEGG" id="agv:OJF2_75690"/>
<dbReference type="GO" id="GO:0005524">
    <property type="term" value="F:ATP binding"/>
    <property type="evidence" value="ECO:0007669"/>
    <property type="project" value="UniProtKB-KW"/>
</dbReference>
<evidence type="ECO:0000256" key="4">
    <source>
        <dbReference type="HAMAP-Rule" id="MF_01609"/>
    </source>
</evidence>
<dbReference type="AlphaFoldDB" id="A0A5B9WFB9"/>
<dbReference type="PANTHER" id="PTHR36510">
    <property type="entry name" value="GLUTAMATE--CYSTEINE LIGASE 2-RELATED"/>
    <property type="match status" value="1"/>
</dbReference>
<keyword evidence="3 4" id="KW-0067">ATP-binding</keyword>
<dbReference type="HAMAP" id="MF_01609">
    <property type="entry name" value="Glu_cys_ligase_2"/>
    <property type="match status" value="1"/>
</dbReference>
<reference evidence="5 6" key="1">
    <citation type="submission" date="2019-08" db="EMBL/GenBank/DDBJ databases">
        <title>Deep-cultivation of Planctomycetes and their phenomic and genomic characterization uncovers novel biology.</title>
        <authorList>
            <person name="Wiegand S."/>
            <person name="Jogler M."/>
            <person name="Boedeker C."/>
            <person name="Pinto D."/>
            <person name="Vollmers J."/>
            <person name="Rivas-Marin E."/>
            <person name="Kohn T."/>
            <person name="Peeters S.H."/>
            <person name="Heuer A."/>
            <person name="Rast P."/>
            <person name="Oberbeckmann S."/>
            <person name="Bunk B."/>
            <person name="Jeske O."/>
            <person name="Meyerdierks A."/>
            <person name="Storesund J.E."/>
            <person name="Kallscheuer N."/>
            <person name="Luecker S."/>
            <person name="Lage O.M."/>
            <person name="Pohl T."/>
            <person name="Merkel B.J."/>
            <person name="Hornburger P."/>
            <person name="Mueller R.-W."/>
            <person name="Bruemmer F."/>
            <person name="Labrenz M."/>
            <person name="Spormann A.M."/>
            <person name="Op den Camp H."/>
            <person name="Overmann J."/>
            <person name="Amann R."/>
            <person name="Jetten M.S.M."/>
            <person name="Mascher T."/>
            <person name="Medema M.H."/>
            <person name="Devos D.P."/>
            <person name="Kaster A.-K."/>
            <person name="Ovreas L."/>
            <person name="Rohde M."/>
            <person name="Galperin M.Y."/>
            <person name="Jogler C."/>
        </authorList>
    </citation>
    <scope>NUCLEOTIDE SEQUENCE [LARGE SCALE GENOMIC DNA]</scope>
    <source>
        <strain evidence="5 6">OJF2</strain>
    </source>
</reference>